<accession>A0AC61DA95</accession>
<evidence type="ECO:0000313" key="2">
    <source>
        <dbReference type="Proteomes" id="UP000224460"/>
    </source>
</evidence>
<organism evidence="1 2">
    <name type="scientific">Sporanaerobium hydrogeniformans</name>
    <dbReference type="NCBI Taxonomy" id="3072179"/>
    <lineage>
        <taxon>Bacteria</taxon>
        <taxon>Bacillati</taxon>
        <taxon>Bacillota</taxon>
        <taxon>Clostridia</taxon>
        <taxon>Lachnospirales</taxon>
        <taxon>Lachnospiraceae</taxon>
        <taxon>Sporanaerobium</taxon>
    </lineage>
</organism>
<name>A0AC61DA95_9FIRM</name>
<dbReference type="Proteomes" id="UP000224460">
    <property type="component" value="Unassembled WGS sequence"/>
</dbReference>
<dbReference type="EMBL" id="PEDL01000012">
    <property type="protein sequence ID" value="PHV70219.1"/>
    <property type="molecule type" value="Genomic_DNA"/>
</dbReference>
<proteinExistence type="predicted"/>
<evidence type="ECO:0000313" key="1">
    <source>
        <dbReference type="EMBL" id="PHV70219.1"/>
    </source>
</evidence>
<protein>
    <submittedName>
        <fullName evidence="1">Uncharacterized protein</fullName>
    </submittedName>
</protein>
<keyword evidence="2" id="KW-1185">Reference proteome</keyword>
<comment type="caution">
    <text evidence="1">The sequence shown here is derived from an EMBL/GenBank/DDBJ whole genome shotgun (WGS) entry which is preliminary data.</text>
</comment>
<sequence length="217" mass="24760">MKKITDNLPLFSQILDLIENHFGSNCEVVLHDNTLEYEHTIVDIRNGHITGRKIGDCGGNWGLQVMSKTSNDTHVYNKIIHTRTGKIIRGSSTFIKDDEGNNIGSICINLDITDSLKCEEYLKQFNHYTSPTPSPNELFATDVNQLMDNLIHQCENMFNKPSNQLTKDEKMEIIRFLDNKGAFLITRSGDKVCEFLNISKFTLYNYLEAVRQNGSHN</sequence>
<gene>
    <name evidence="1" type="ORF">CS063_11145</name>
</gene>
<reference evidence="1" key="1">
    <citation type="submission" date="2017-10" db="EMBL/GenBank/DDBJ databases">
        <title>Genome sequence of cellulolytic Lachnospiraceae bacterium XHS1971 isolated from hotspring sediment.</title>
        <authorList>
            <person name="Vasudevan G."/>
            <person name="Joshi A.J."/>
            <person name="Hivarkar S."/>
            <person name="Lanjekar V.B."/>
            <person name="Dhakephalkar P.K."/>
            <person name="Dagar S."/>
        </authorList>
    </citation>
    <scope>NUCLEOTIDE SEQUENCE</scope>
    <source>
        <strain evidence="1">XHS1971</strain>
    </source>
</reference>